<organism evidence="2 3">
    <name type="scientific">Paraburkholderia franconis</name>
    <dbReference type="NCBI Taxonomy" id="2654983"/>
    <lineage>
        <taxon>Bacteria</taxon>
        <taxon>Pseudomonadati</taxon>
        <taxon>Pseudomonadota</taxon>
        <taxon>Betaproteobacteria</taxon>
        <taxon>Burkholderiales</taxon>
        <taxon>Burkholderiaceae</taxon>
        <taxon>Paraburkholderia</taxon>
    </lineage>
</organism>
<reference evidence="2 3" key="1">
    <citation type="submission" date="2019-10" db="EMBL/GenBank/DDBJ databases">
        <title>Paraburkholderia sp. isolated from nodules of Mimosa pudica from Brazilian Atlantic Forest soils.</title>
        <authorList>
            <person name="Paulitsch F."/>
            <person name="Hungria M."/>
            <person name="Dall'Agnol R."/>
        </authorList>
    </citation>
    <scope>NUCLEOTIDE SEQUENCE [LARGE SCALE GENOMIC DNA]</scope>
    <source>
        <strain evidence="2 3">CNPSo 3157</strain>
    </source>
</reference>
<dbReference type="EMBL" id="WHNP01000006">
    <property type="protein sequence ID" value="MPW16929.1"/>
    <property type="molecule type" value="Genomic_DNA"/>
</dbReference>
<dbReference type="RefSeq" id="WP_152756824.1">
    <property type="nucleotide sequence ID" value="NZ_WHNP01000006.1"/>
</dbReference>
<gene>
    <name evidence="2" type="ORF">GCT13_08290</name>
</gene>
<proteinExistence type="predicted"/>
<comment type="caution">
    <text evidence="2">The sequence shown here is derived from an EMBL/GenBank/DDBJ whole genome shotgun (WGS) entry which is preliminary data.</text>
</comment>
<accession>A0A7X1N7R7</accession>
<sequence length="149" mass="16831">MKRSAPLARTGFKRKQPKPFAPADRKTLERNTAMKRRIKKPTVAEGKRFIDACRGEECYLLVPGVCCSIGWAHESVVDCHSNQSRHGNAGARKADNIYTVPGCGPCHAWIDQNRVGTPKQVKFDVWDRAYERWEPVRARKMGIQLPEAA</sequence>
<evidence type="ECO:0000313" key="2">
    <source>
        <dbReference type="EMBL" id="MPW16929.1"/>
    </source>
</evidence>
<evidence type="ECO:0000313" key="3">
    <source>
        <dbReference type="Proteomes" id="UP000484381"/>
    </source>
</evidence>
<evidence type="ECO:0000256" key="1">
    <source>
        <dbReference type="SAM" id="MobiDB-lite"/>
    </source>
</evidence>
<name>A0A7X1N7R7_9BURK</name>
<dbReference type="Proteomes" id="UP000484381">
    <property type="component" value="Unassembled WGS sequence"/>
</dbReference>
<protein>
    <submittedName>
        <fullName evidence="2">DUF1364 family protein</fullName>
    </submittedName>
</protein>
<dbReference type="AlphaFoldDB" id="A0A7X1N7R7"/>
<keyword evidence="3" id="KW-1185">Reference proteome</keyword>
<dbReference type="Gene3D" id="3.30.50.20">
    <property type="entry name" value="prophage-derive protein ybcO"/>
    <property type="match status" value="1"/>
</dbReference>
<feature type="region of interest" description="Disordered" evidence="1">
    <location>
        <begin position="1"/>
        <end position="33"/>
    </location>
</feature>